<feature type="domain" description="Endonuclease/exonuclease/phosphatase" evidence="10">
    <location>
        <begin position="65"/>
        <end position="341"/>
    </location>
</feature>
<feature type="binding site" evidence="6">
    <location>
        <position position="68"/>
    </location>
    <ligand>
        <name>Mg(2+)</name>
        <dbReference type="ChEBI" id="CHEBI:18420"/>
        <label>1</label>
    </ligand>
</feature>
<keyword evidence="8" id="KW-0227">DNA damage</keyword>
<evidence type="ECO:0000313" key="12">
    <source>
        <dbReference type="Proteomes" id="UP000237144"/>
    </source>
</evidence>
<evidence type="ECO:0000313" key="11">
    <source>
        <dbReference type="EMBL" id="POY76328.1"/>
    </source>
</evidence>
<feature type="binding site" evidence="6">
    <location>
        <position position="341"/>
    </location>
    <ligand>
        <name>Mg(2+)</name>
        <dbReference type="ChEBI" id="CHEBI:18420"/>
        <label>1</label>
    </ligand>
</feature>
<feature type="binding site" evidence="6">
    <location>
        <position position="340"/>
    </location>
    <ligand>
        <name>Mg(2+)</name>
        <dbReference type="ChEBI" id="CHEBI:18420"/>
        <label>1</label>
    </ligand>
</feature>
<dbReference type="InterPro" id="IPR005135">
    <property type="entry name" value="Endo/exonuclease/phosphatase"/>
</dbReference>
<accession>A0A2S5BHS3</accession>
<feature type="region of interest" description="Disordered" evidence="9">
    <location>
        <begin position="1"/>
        <end position="51"/>
    </location>
</feature>
<evidence type="ECO:0000256" key="4">
    <source>
        <dbReference type="ARBA" id="ARBA00022842"/>
    </source>
</evidence>
<dbReference type="Proteomes" id="UP000237144">
    <property type="component" value="Unassembled WGS sequence"/>
</dbReference>
<keyword evidence="3" id="KW-0378">Hydrolase</keyword>
<dbReference type="GO" id="GO:0006284">
    <property type="term" value="P:base-excision repair"/>
    <property type="evidence" value="ECO:0007669"/>
    <property type="project" value="TreeGrafter"/>
</dbReference>
<name>A0A2S5BHS3_9BASI</name>
<dbReference type="PANTHER" id="PTHR22748">
    <property type="entry name" value="AP ENDONUCLEASE"/>
    <property type="match status" value="1"/>
</dbReference>
<feature type="active site" description="Proton acceptor" evidence="5">
    <location>
        <position position="341"/>
    </location>
</feature>
<feature type="binding site" evidence="6">
    <location>
        <position position="216"/>
    </location>
    <ligand>
        <name>Mg(2+)</name>
        <dbReference type="ChEBI" id="CHEBI:18420"/>
        <label>1</label>
    </ligand>
</feature>
<feature type="binding site" evidence="6">
    <location>
        <position position="218"/>
    </location>
    <ligand>
        <name>Mg(2+)</name>
        <dbReference type="ChEBI" id="CHEBI:18420"/>
        <label>1</label>
    </ligand>
</feature>
<dbReference type="InterPro" id="IPR004808">
    <property type="entry name" value="AP_endonuc_1"/>
</dbReference>
<dbReference type="AlphaFoldDB" id="A0A2S5BHS3"/>
<evidence type="ECO:0000256" key="2">
    <source>
        <dbReference type="ARBA" id="ARBA00022723"/>
    </source>
</evidence>
<dbReference type="SUPFAM" id="SSF56219">
    <property type="entry name" value="DNase I-like"/>
    <property type="match status" value="1"/>
</dbReference>
<dbReference type="PANTHER" id="PTHR22748:SF6">
    <property type="entry name" value="DNA-(APURINIC OR APYRIMIDINIC SITE) ENDONUCLEASE"/>
    <property type="match status" value="1"/>
</dbReference>
<comment type="caution">
    <text evidence="11">The sequence shown here is derived from an EMBL/GenBank/DDBJ whole genome shotgun (WGS) entry which is preliminary data.</text>
</comment>
<feature type="site" description="Transition state stabilizer" evidence="7">
    <location>
        <position position="218"/>
    </location>
</feature>
<feature type="site" description="Interaction with DNA substrate" evidence="7">
    <location>
        <position position="341"/>
    </location>
</feature>
<dbReference type="OrthoDB" id="498125at2759"/>
<evidence type="ECO:0000256" key="3">
    <source>
        <dbReference type="ARBA" id="ARBA00022801"/>
    </source>
</evidence>
<dbReference type="NCBIfam" id="TIGR00633">
    <property type="entry name" value="xth"/>
    <property type="match status" value="1"/>
</dbReference>
<evidence type="ECO:0000256" key="9">
    <source>
        <dbReference type="SAM" id="MobiDB-lite"/>
    </source>
</evidence>
<gene>
    <name evidence="11" type="ORF">BMF94_0523</name>
</gene>
<dbReference type="STRING" id="741276.A0A2S5BHS3"/>
<evidence type="ECO:0000256" key="7">
    <source>
        <dbReference type="PIRSR" id="PIRSR604808-3"/>
    </source>
</evidence>
<evidence type="ECO:0000256" key="6">
    <source>
        <dbReference type="PIRSR" id="PIRSR604808-2"/>
    </source>
</evidence>
<keyword evidence="8" id="KW-0234">DNA repair</keyword>
<dbReference type="EMBL" id="PJQD01000005">
    <property type="protein sequence ID" value="POY76328.1"/>
    <property type="molecule type" value="Genomic_DNA"/>
</dbReference>
<protein>
    <recommendedName>
        <fullName evidence="8">DNA-(apurinic or apyrimidinic site) endonuclease</fullName>
        <ecNumber evidence="8">3.1.-.-</ecNumber>
    </recommendedName>
</protein>
<keyword evidence="12" id="KW-1185">Reference proteome</keyword>
<evidence type="ECO:0000259" key="10">
    <source>
        <dbReference type="Pfam" id="PF03372"/>
    </source>
</evidence>
<dbReference type="InterPro" id="IPR036691">
    <property type="entry name" value="Endo/exonu/phosph_ase_sf"/>
</dbReference>
<dbReference type="PROSITE" id="PS51435">
    <property type="entry name" value="AP_NUCLEASE_F1_4"/>
    <property type="match status" value="1"/>
</dbReference>
<dbReference type="GO" id="GO:0008081">
    <property type="term" value="F:phosphoric diester hydrolase activity"/>
    <property type="evidence" value="ECO:0007669"/>
    <property type="project" value="TreeGrafter"/>
</dbReference>
<evidence type="ECO:0000256" key="8">
    <source>
        <dbReference type="RuleBase" id="RU362131"/>
    </source>
</evidence>
<keyword evidence="4 6" id="KW-0460">Magnesium</keyword>
<evidence type="ECO:0000256" key="5">
    <source>
        <dbReference type="PIRSR" id="PIRSR604808-1"/>
    </source>
</evidence>
<reference evidence="11 12" key="1">
    <citation type="journal article" date="2018" name="Front. Microbiol.">
        <title>Prospects for Fungal Bioremediation of Acidic Radioactive Waste Sites: Characterization and Genome Sequence of Rhodotorula taiwanensis MD1149.</title>
        <authorList>
            <person name="Tkavc R."/>
            <person name="Matrosova V.Y."/>
            <person name="Grichenko O.E."/>
            <person name="Gostincar C."/>
            <person name="Volpe R.P."/>
            <person name="Klimenkova P."/>
            <person name="Gaidamakova E.K."/>
            <person name="Zhou C.E."/>
            <person name="Stewart B.J."/>
            <person name="Lyman M.G."/>
            <person name="Malfatti S.A."/>
            <person name="Rubinfeld B."/>
            <person name="Courtot M."/>
            <person name="Singh J."/>
            <person name="Dalgard C.L."/>
            <person name="Hamilton T."/>
            <person name="Frey K.G."/>
            <person name="Gunde-Cimerman N."/>
            <person name="Dugan L."/>
            <person name="Daly M.J."/>
        </authorList>
    </citation>
    <scope>NUCLEOTIDE SEQUENCE [LARGE SCALE GENOMIC DNA]</scope>
    <source>
        <strain evidence="11 12">MD1149</strain>
    </source>
</reference>
<feature type="binding site" evidence="6">
    <location>
        <position position="100"/>
    </location>
    <ligand>
        <name>Mg(2+)</name>
        <dbReference type="ChEBI" id="CHEBI:18420"/>
        <label>1</label>
    </ligand>
</feature>
<feature type="site" description="Important for catalytic activity" evidence="7">
    <location>
        <position position="301"/>
    </location>
</feature>
<dbReference type="Gene3D" id="3.60.10.10">
    <property type="entry name" value="Endonuclease/exonuclease/phosphatase"/>
    <property type="match status" value="1"/>
</dbReference>
<sequence length="353" mass="40984">MKRTTPPESPPAPTDRSNKRRASPPSSPESPAKRTRPDLHKKRSDSLPANPLFFYKEPRGTTQIATWNVAGLATCNAEKWKFGFRLYVEAEDPHILAITEVNEQDADSVFENDPNFEFLRELYPYRYWAYKVAVVSKHKPVAPPIFGFPNGTRYDPEDGRARCLTLEFETCFLVTTYVPNSGAEFKRLDRRQNWAADFETHLRALDAQKPVIWTGDFNVIRTITPESNETNDLQWPQNMGQAAGTHEIERAAHERLLGKQPWLKNPKRPGPLFVDIWRLIHGPDWRQYTHSSRKLGGWRIDGFILSERYLWRVRKCEIRQEVKKKFWPAKGVVKLGALSDHWPVWLSLELEHL</sequence>
<organism evidence="11 12">
    <name type="scientific">Rhodotorula taiwanensis</name>
    <dbReference type="NCBI Taxonomy" id="741276"/>
    <lineage>
        <taxon>Eukaryota</taxon>
        <taxon>Fungi</taxon>
        <taxon>Dikarya</taxon>
        <taxon>Basidiomycota</taxon>
        <taxon>Pucciniomycotina</taxon>
        <taxon>Microbotryomycetes</taxon>
        <taxon>Sporidiobolales</taxon>
        <taxon>Sporidiobolaceae</taxon>
        <taxon>Rhodotorula</taxon>
    </lineage>
</organism>
<proteinExistence type="inferred from homology"/>
<dbReference type="GO" id="GO:0005634">
    <property type="term" value="C:nucleus"/>
    <property type="evidence" value="ECO:0007669"/>
    <property type="project" value="TreeGrafter"/>
</dbReference>
<dbReference type="GO" id="GO:0008311">
    <property type="term" value="F:double-stranded DNA 3'-5' DNA exonuclease activity"/>
    <property type="evidence" value="ECO:0007669"/>
    <property type="project" value="TreeGrafter"/>
</dbReference>
<dbReference type="GO" id="GO:0003906">
    <property type="term" value="F:DNA-(apurinic or apyrimidinic site) endonuclease activity"/>
    <property type="evidence" value="ECO:0007669"/>
    <property type="project" value="TreeGrafter"/>
</dbReference>
<comment type="cofactor">
    <cofactor evidence="6 8">
        <name>Mg(2+)</name>
        <dbReference type="ChEBI" id="CHEBI:18420"/>
    </cofactor>
    <cofactor evidence="6 8">
        <name>Mn(2+)</name>
        <dbReference type="ChEBI" id="CHEBI:29035"/>
    </cofactor>
    <text evidence="6 8">Probably binds two magnesium or manganese ions per subunit.</text>
</comment>
<dbReference type="Pfam" id="PF03372">
    <property type="entry name" value="Exo_endo_phos"/>
    <property type="match status" value="1"/>
</dbReference>
<evidence type="ECO:0000256" key="1">
    <source>
        <dbReference type="ARBA" id="ARBA00007092"/>
    </source>
</evidence>
<dbReference type="EC" id="3.1.-.-" evidence="8"/>
<comment type="similarity">
    <text evidence="1 8">Belongs to the DNA repair enzymes AP/ExoA family.</text>
</comment>
<feature type="active site" evidence="5">
    <location>
        <position position="177"/>
    </location>
</feature>
<keyword evidence="2 6" id="KW-0479">Metal-binding</keyword>
<dbReference type="GO" id="GO:0046872">
    <property type="term" value="F:metal ion binding"/>
    <property type="evidence" value="ECO:0007669"/>
    <property type="project" value="UniProtKB-KW"/>
</dbReference>
<feature type="active site" description="Proton donor/acceptor" evidence="5">
    <location>
        <position position="216"/>
    </location>
</feature>
<keyword evidence="6" id="KW-0464">Manganese</keyword>